<dbReference type="HOGENOM" id="CLU_2465662_0_0_10"/>
<reference evidence="1 2" key="1">
    <citation type="journal article" date="2015" name="Genome Announc.">
        <title>Complete Genome Sequence of the Novel Leech Symbiont Mucinivorans hirudinis M3T.</title>
        <authorList>
            <person name="Nelson M.C."/>
            <person name="Bomar L."/>
            <person name="Graf J."/>
        </authorList>
    </citation>
    <scope>NUCLEOTIDE SEQUENCE [LARGE SCALE GENOMIC DNA]</scope>
    <source>
        <strain evidence="2">M3</strain>
    </source>
</reference>
<dbReference type="Proteomes" id="UP000027616">
    <property type="component" value="Chromosome I"/>
</dbReference>
<gene>
    <name evidence="1" type="ORF">BN938_1984</name>
</gene>
<organism evidence="1 2">
    <name type="scientific">Mucinivorans hirudinis</name>
    <dbReference type="NCBI Taxonomy" id="1433126"/>
    <lineage>
        <taxon>Bacteria</taxon>
        <taxon>Pseudomonadati</taxon>
        <taxon>Bacteroidota</taxon>
        <taxon>Bacteroidia</taxon>
        <taxon>Bacteroidales</taxon>
        <taxon>Rikenellaceae</taxon>
        <taxon>Mucinivorans</taxon>
    </lineage>
</organism>
<dbReference type="KEGG" id="rbc:BN938_1984"/>
<keyword evidence="2" id="KW-1185">Reference proteome</keyword>
<dbReference type="AlphaFoldDB" id="A0A060R909"/>
<dbReference type="EMBL" id="HG934468">
    <property type="protein sequence ID" value="CDN32061.1"/>
    <property type="molecule type" value="Genomic_DNA"/>
</dbReference>
<name>A0A060R909_9BACT</name>
<accession>A0A060R909</accession>
<sequence>MSFASPYASMEQSGVAANFRFVITECVFHNLSQFSLRERLVIALYEVVKRLGISQINDNELAGSDLIVRELPIMTTTTDYDSLKRVYS</sequence>
<dbReference type="STRING" id="1433126.BN938_1984"/>
<proteinExistence type="predicted"/>
<evidence type="ECO:0000313" key="1">
    <source>
        <dbReference type="EMBL" id="CDN32061.1"/>
    </source>
</evidence>
<protein>
    <submittedName>
        <fullName evidence="1">Uncharacterized protein</fullName>
    </submittedName>
</protein>
<evidence type="ECO:0000313" key="2">
    <source>
        <dbReference type="Proteomes" id="UP000027616"/>
    </source>
</evidence>